<accession>H0FFQ3</accession>
<feature type="region of interest" description="Disordered" evidence="1">
    <location>
        <begin position="77"/>
        <end position="109"/>
    </location>
</feature>
<proteinExistence type="predicted"/>
<protein>
    <submittedName>
        <fullName evidence="2">Uncharacterized protein</fullName>
    </submittedName>
</protein>
<keyword evidence="3" id="KW-1185">Reference proteome</keyword>
<evidence type="ECO:0000313" key="2">
    <source>
        <dbReference type="EMBL" id="EHK62842.1"/>
    </source>
</evidence>
<dbReference type="PATRIC" id="fig|477184.5.peg.5507"/>
<dbReference type="AlphaFoldDB" id="H0FFQ3"/>
<sequence length="125" mass="13369">MSAESTRIHRNPSLQADAYSQAGYSPALANKACRCTEHAMPSQSDLRFTFAPIDSISIKLACANPAINVRHVPEVAGRSELQAGQSNLQRTEDYELHAGGGSGNSLAQLSHLNTGSKAKCAERCR</sequence>
<evidence type="ECO:0000313" key="3">
    <source>
        <dbReference type="Proteomes" id="UP000003113"/>
    </source>
</evidence>
<dbReference type="EMBL" id="AGUF01000102">
    <property type="protein sequence ID" value="EHK62842.1"/>
    <property type="molecule type" value="Genomic_DNA"/>
</dbReference>
<evidence type="ECO:0000256" key="1">
    <source>
        <dbReference type="SAM" id="MobiDB-lite"/>
    </source>
</evidence>
<comment type="caution">
    <text evidence="2">The sequence shown here is derived from an EMBL/GenBank/DDBJ whole genome shotgun (WGS) entry which is preliminary data.</text>
</comment>
<organism evidence="2 3">
    <name type="scientific">Achromobacter arsenitoxydans SY8</name>
    <dbReference type="NCBI Taxonomy" id="477184"/>
    <lineage>
        <taxon>Bacteria</taxon>
        <taxon>Pseudomonadati</taxon>
        <taxon>Pseudomonadota</taxon>
        <taxon>Betaproteobacteria</taxon>
        <taxon>Burkholderiales</taxon>
        <taxon>Alcaligenaceae</taxon>
        <taxon>Achromobacter</taxon>
    </lineage>
</organism>
<name>H0FFQ3_9BURK</name>
<reference evidence="2 3" key="1">
    <citation type="journal article" date="2012" name="J. Bacteriol.">
        <title>Genome sequence of the highly efficient arsenite-oxidizing bacterium Achromobacter arsenitoxydans SY8.</title>
        <authorList>
            <person name="Li X."/>
            <person name="Hu Y."/>
            <person name="Gong J."/>
            <person name="Lin Y."/>
            <person name="Johnstone L."/>
            <person name="Rensing C."/>
            <person name="Wang G."/>
        </authorList>
    </citation>
    <scope>NUCLEOTIDE SEQUENCE [LARGE SCALE GENOMIC DNA]</scope>
    <source>
        <strain evidence="2 3">SY8</strain>
    </source>
</reference>
<gene>
    <name evidence="2" type="ORF">KYC_28117</name>
</gene>
<dbReference type="Proteomes" id="UP000003113">
    <property type="component" value="Unassembled WGS sequence"/>
</dbReference>